<sequence length="84" mass="9125">MASTAYNSYLHTSELHSLQDCLTSAEGERSFLVVCQVQELYFGLIGHDLEVAAAHLHGGEVTKATTTKRSPCCTSGVCRSRPRP</sequence>
<evidence type="ECO:0000313" key="1">
    <source>
        <dbReference type="EMBL" id="MBU3067211.1"/>
    </source>
</evidence>
<keyword evidence="2" id="KW-1185">Reference proteome</keyword>
<evidence type="ECO:0000313" key="2">
    <source>
        <dbReference type="Proteomes" id="UP000733379"/>
    </source>
</evidence>
<dbReference type="Gene3D" id="1.20.58.480">
    <property type="match status" value="1"/>
</dbReference>
<gene>
    <name evidence="1" type="ORF">KO481_37540</name>
</gene>
<comment type="caution">
    <text evidence="1">The sequence shown here is derived from an EMBL/GenBank/DDBJ whole genome shotgun (WGS) entry which is preliminary data.</text>
</comment>
<organism evidence="1 2">
    <name type="scientific">Nocardia albiluteola</name>
    <dbReference type="NCBI Taxonomy" id="2842303"/>
    <lineage>
        <taxon>Bacteria</taxon>
        <taxon>Bacillati</taxon>
        <taxon>Actinomycetota</taxon>
        <taxon>Actinomycetes</taxon>
        <taxon>Mycobacteriales</taxon>
        <taxon>Nocardiaceae</taxon>
        <taxon>Nocardia</taxon>
    </lineage>
</organism>
<proteinExistence type="predicted"/>
<dbReference type="InterPro" id="IPR037217">
    <property type="entry name" value="Trp/Indoleamine_2_3_dOase-like"/>
</dbReference>
<dbReference type="SUPFAM" id="SSF140959">
    <property type="entry name" value="Indolic compounds 2,3-dioxygenase-like"/>
    <property type="match status" value="1"/>
</dbReference>
<dbReference type="Proteomes" id="UP000733379">
    <property type="component" value="Unassembled WGS sequence"/>
</dbReference>
<name>A0ABS6BCL8_9NOCA</name>
<protein>
    <submittedName>
        <fullName evidence="1">Uncharacterized protein</fullName>
    </submittedName>
</protein>
<dbReference type="EMBL" id="JAHKNI010000019">
    <property type="protein sequence ID" value="MBU3067211.1"/>
    <property type="molecule type" value="Genomic_DNA"/>
</dbReference>
<dbReference type="RefSeq" id="WP_215923288.1">
    <property type="nucleotide sequence ID" value="NZ_JAHKNI010000019.1"/>
</dbReference>
<reference evidence="1 2" key="1">
    <citation type="submission" date="2021-06" db="EMBL/GenBank/DDBJ databases">
        <title>Actinomycetes sequencing.</title>
        <authorList>
            <person name="Shan Q."/>
        </authorList>
    </citation>
    <scope>NUCLEOTIDE SEQUENCE [LARGE SCALE GENOMIC DNA]</scope>
    <source>
        <strain evidence="1 2">NEAU-G5</strain>
    </source>
</reference>
<accession>A0ABS6BCL8</accession>